<dbReference type="InterPro" id="IPR051095">
    <property type="entry name" value="Dros_DevTransReg"/>
</dbReference>
<dbReference type="Gene3D" id="3.30.710.10">
    <property type="entry name" value="Potassium Channel Kv1.1, Chain A"/>
    <property type="match status" value="1"/>
</dbReference>
<evidence type="ECO:0000259" key="8">
    <source>
        <dbReference type="PROSITE" id="PS50808"/>
    </source>
</evidence>
<evidence type="ECO:0000256" key="4">
    <source>
        <dbReference type="ARBA" id="ARBA00023242"/>
    </source>
</evidence>
<feature type="domain" description="BED-type" evidence="8">
    <location>
        <begin position="343"/>
        <end position="398"/>
    </location>
</feature>
<reference evidence="9 10" key="1">
    <citation type="submission" date="2024-08" db="EMBL/GenBank/DDBJ databases">
        <authorList>
            <person name="Cucini C."/>
            <person name="Frati F."/>
        </authorList>
    </citation>
    <scope>NUCLEOTIDE SEQUENCE [LARGE SCALE GENOMIC DNA]</scope>
</reference>
<dbReference type="InterPro" id="IPR011333">
    <property type="entry name" value="SKP1/BTB/POZ_sf"/>
</dbReference>
<keyword evidence="4" id="KW-0539">Nucleus</keyword>
<keyword evidence="10" id="KW-1185">Reference proteome</keyword>
<keyword evidence="1" id="KW-0479">Metal-binding</keyword>
<evidence type="ECO:0000313" key="9">
    <source>
        <dbReference type="EMBL" id="CAL8099818.1"/>
    </source>
</evidence>
<comment type="caution">
    <text evidence="9">The sequence shown here is derived from an EMBL/GenBank/DDBJ whole genome shotgun (WGS) entry which is preliminary data.</text>
</comment>
<dbReference type="PANTHER" id="PTHR23110">
    <property type="entry name" value="BTB DOMAIN TRANSCRIPTION FACTOR"/>
    <property type="match status" value="1"/>
</dbReference>
<dbReference type="SMART" id="SM00225">
    <property type="entry name" value="BTB"/>
    <property type="match status" value="1"/>
</dbReference>
<dbReference type="SUPFAM" id="SSF54695">
    <property type="entry name" value="POZ domain"/>
    <property type="match status" value="1"/>
</dbReference>
<dbReference type="InterPro" id="IPR003656">
    <property type="entry name" value="Znf_BED"/>
</dbReference>
<keyword evidence="3" id="KW-0862">Zinc</keyword>
<proteinExistence type="predicted"/>
<dbReference type="EMBL" id="CAXLJM020000032">
    <property type="protein sequence ID" value="CAL8099818.1"/>
    <property type="molecule type" value="Genomic_DNA"/>
</dbReference>
<evidence type="ECO:0000256" key="3">
    <source>
        <dbReference type="ARBA" id="ARBA00022833"/>
    </source>
</evidence>
<evidence type="ECO:0000256" key="6">
    <source>
        <dbReference type="SAM" id="MobiDB-lite"/>
    </source>
</evidence>
<organism evidence="9 10">
    <name type="scientific">Orchesella dallaii</name>
    <dbReference type="NCBI Taxonomy" id="48710"/>
    <lineage>
        <taxon>Eukaryota</taxon>
        <taxon>Metazoa</taxon>
        <taxon>Ecdysozoa</taxon>
        <taxon>Arthropoda</taxon>
        <taxon>Hexapoda</taxon>
        <taxon>Collembola</taxon>
        <taxon>Entomobryomorpha</taxon>
        <taxon>Entomobryoidea</taxon>
        <taxon>Orchesellidae</taxon>
        <taxon>Orchesellinae</taxon>
        <taxon>Orchesella</taxon>
    </lineage>
</organism>
<protein>
    <recommendedName>
        <fullName evidence="11">BTB domain-containing protein</fullName>
    </recommendedName>
</protein>
<dbReference type="Proteomes" id="UP001642540">
    <property type="component" value="Unassembled WGS sequence"/>
</dbReference>
<sequence length="433" mass="47123">MSVKSGMAGGNMYSLKWNHYNSFLTSGLAQLLIDDSENSMTDVNLACEGQFIQAHKLILSLCSPFFKQLFRVNRMEKSNYINVVLTGVKFKDLKNILNFIYNGEVNIGNAELNNFLKTAEILQIEGLAGGAENNQEENALTTDTAAVLTSQGSQAPMPRSATPNNGAPPNKRSRLSVSSNTILNSTNSASRLGTHPSQPSQHSTTSNMPKSSSSNVILSETVEIRNAPSVMASDPLEDDEGGSIDECGEEMINLDSMKAEPIAVYTISDNSEGDAVDISSARNSTSRLHGSETDGISYDFEPHIVHASGSIGPGPSSSIVNRPRISTMPKTGACLGSHPSLPRILDGMYFQVMSIDDETGGVRATCRTCQNVIKGRLHPSSNFSTHLKKKHEEVYKTYEIYLRNCRRMRNSANFSSNIKQDDVVDPCIPEVLM</sequence>
<dbReference type="Pfam" id="PF00651">
    <property type="entry name" value="BTB"/>
    <property type="match status" value="1"/>
</dbReference>
<dbReference type="PANTHER" id="PTHR23110:SF109">
    <property type="entry name" value="FI07618P-RELATED"/>
    <property type="match status" value="1"/>
</dbReference>
<dbReference type="InterPro" id="IPR000210">
    <property type="entry name" value="BTB/POZ_dom"/>
</dbReference>
<evidence type="ECO:0000256" key="2">
    <source>
        <dbReference type="ARBA" id="ARBA00022771"/>
    </source>
</evidence>
<name>A0ABP1QKH2_9HEXA</name>
<feature type="region of interest" description="Disordered" evidence="6">
    <location>
        <begin position="150"/>
        <end position="214"/>
    </location>
</feature>
<gene>
    <name evidence="9" type="ORF">ODALV1_LOCUS10355</name>
</gene>
<dbReference type="PROSITE" id="PS50808">
    <property type="entry name" value="ZF_BED"/>
    <property type="match status" value="1"/>
</dbReference>
<feature type="compositionally biased region" description="Polar residues" evidence="6">
    <location>
        <begin position="175"/>
        <end position="202"/>
    </location>
</feature>
<dbReference type="PROSITE" id="PS50097">
    <property type="entry name" value="BTB"/>
    <property type="match status" value="1"/>
</dbReference>
<feature type="compositionally biased region" description="Low complexity" evidence="6">
    <location>
        <begin position="203"/>
        <end position="214"/>
    </location>
</feature>
<dbReference type="CDD" id="cd18315">
    <property type="entry name" value="BTB_POZ_BAB-like"/>
    <property type="match status" value="1"/>
</dbReference>
<evidence type="ECO:0000256" key="1">
    <source>
        <dbReference type="ARBA" id="ARBA00022723"/>
    </source>
</evidence>
<evidence type="ECO:0000256" key="5">
    <source>
        <dbReference type="PROSITE-ProRule" id="PRU00027"/>
    </source>
</evidence>
<evidence type="ECO:0008006" key="11">
    <source>
        <dbReference type="Google" id="ProtNLM"/>
    </source>
</evidence>
<keyword evidence="2 5" id="KW-0863">Zinc-finger</keyword>
<evidence type="ECO:0000313" key="10">
    <source>
        <dbReference type="Proteomes" id="UP001642540"/>
    </source>
</evidence>
<evidence type="ECO:0000259" key="7">
    <source>
        <dbReference type="PROSITE" id="PS50097"/>
    </source>
</evidence>
<dbReference type="Pfam" id="PF02892">
    <property type="entry name" value="zf-BED"/>
    <property type="match status" value="1"/>
</dbReference>
<feature type="domain" description="BTB" evidence="7">
    <location>
        <begin position="41"/>
        <end position="109"/>
    </location>
</feature>
<accession>A0ABP1QKH2</accession>